<feature type="transmembrane region" description="Helical" evidence="13">
    <location>
        <begin position="127"/>
        <end position="150"/>
    </location>
</feature>
<comment type="subcellular location">
    <subcellularLocation>
        <location evidence="1">Membrane</location>
        <topology evidence="1">Multi-pass membrane protein</topology>
    </subcellularLocation>
</comment>
<dbReference type="Proteomes" id="UP000218785">
    <property type="component" value="Chromosome"/>
</dbReference>
<keyword evidence="3" id="KW-0813">Transport</keyword>
<dbReference type="RefSeq" id="WP_096574434.1">
    <property type="nucleotide sequence ID" value="NZ_CAWNJS010000001.1"/>
</dbReference>
<evidence type="ECO:0000256" key="1">
    <source>
        <dbReference type="ARBA" id="ARBA00004141"/>
    </source>
</evidence>
<evidence type="ECO:0000256" key="12">
    <source>
        <dbReference type="ARBA" id="ARBA00034430"/>
    </source>
</evidence>
<feature type="transmembrane region" description="Helical" evidence="13">
    <location>
        <begin position="97"/>
        <end position="120"/>
    </location>
</feature>
<evidence type="ECO:0000313" key="15">
    <source>
        <dbReference type="Proteomes" id="UP000218785"/>
    </source>
</evidence>
<keyword evidence="11" id="KW-0407">Ion channel</keyword>
<evidence type="ECO:0000256" key="13">
    <source>
        <dbReference type="SAM" id="Phobius"/>
    </source>
</evidence>
<keyword evidence="4" id="KW-0633">Potassium transport</keyword>
<keyword evidence="5 13" id="KW-0812">Transmembrane</keyword>
<comment type="catalytic activity">
    <reaction evidence="12">
        <text>K(+)(in) = K(+)(out)</text>
        <dbReference type="Rhea" id="RHEA:29463"/>
        <dbReference type="ChEBI" id="CHEBI:29103"/>
    </reaction>
</comment>
<keyword evidence="6" id="KW-0631">Potassium channel</keyword>
<evidence type="ECO:0000256" key="8">
    <source>
        <dbReference type="ARBA" id="ARBA00022989"/>
    </source>
</evidence>
<evidence type="ECO:0000313" key="14">
    <source>
        <dbReference type="EMBL" id="BAY97366.1"/>
    </source>
</evidence>
<dbReference type="GO" id="GO:0005267">
    <property type="term" value="F:potassium channel activity"/>
    <property type="evidence" value="ECO:0007669"/>
    <property type="project" value="UniProtKB-KW"/>
</dbReference>
<keyword evidence="9" id="KW-0406">Ion transport</keyword>
<dbReference type="AlphaFoldDB" id="A0A1Z4MV56"/>
<dbReference type="PANTHER" id="PTHR31462:SF5">
    <property type="entry name" value="ENDOSOMAL_LYSOSOMAL PROTON CHANNEL TMEM175"/>
    <property type="match status" value="1"/>
</dbReference>
<name>A0A1Z4MV56_9CYAN</name>
<feature type="transmembrane region" description="Helical" evidence="13">
    <location>
        <begin position="63"/>
        <end position="82"/>
    </location>
</feature>
<feature type="transmembrane region" description="Helical" evidence="13">
    <location>
        <begin position="23"/>
        <end position="42"/>
    </location>
</feature>
<dbReference type="Pfam" id="PF06736">
    <property type="entry name" value="TMEM175"/>
    <property type="match status" value="1"/>
</dbReference>
<evidence type="ECO:0000256" key="10">
    <source>
        <dbReference type="ARBA" id="ARBA00023136"/>
    </source>
</evidence>
<proteinExistence type="inferred from homology"/>
<dbReference type="InterPro" id="IPR010617">
    <property type="entry name" value="TMEM175-like"/>
</dbReference>
<evidence type="ECO:0000256" key="6">
    <source>
        <dbReference type="ARBA" id="ARBA00022826"/>
    </source>
</evidence>
<sequence length="225" mass="25885">MSNEDNTVKNEKPGAAFHGNERIIALSDGVFAIVITLLVLEIKVPHIEPDLIDKELPHALMHLLPKIIAHIISFIVLGIYWISHHNTFMHIKRHDRVLLWLNILFLLCVASMPFPTALLSEYPNQRIAIIAYASTLVMAGIAMDVMWWYASTYRLLDETQEDKNFIAFVHRRNLIAPLAYLFAIAVSFVSLTLAKLVFIIVALYYILPNPLDRKRLQQLSRRFDR</sequence>
<feature type="transmembrane region" description="Helical" evidence="13">
    <location>
        <begin position="178"/>
        <end position="207"/>
    </location>
</feature>
<comment type="similarity">
    <text evidence="2">Belongs to the TMEM175 family.</text>
</comment>
<keyword evidence="15" id="KW-1185">Reference proteome</keyword>
<protein>
    <recommendedName>
        <fullName evidence="16">DUF1211 domain-containing protein</fullName>
    </recommendedName>
</protein>
<evidence type="ECO:0008006" key="16">
    <source>
        <dbReference type="Google" id="ProtNLM"/>
    </source>
</evidence>
<dbReference type="GO" id="GO:0015252">
    <property type="term" value="F:proton channel activity"/>
    <property type="evidence" value="ECO:0007669"/>
    <property type="project" value="InterPro"/>
</dbReference>
<dbReference type="KEGG" id="ttq:NIES37_13040"/>
<dbReference type="PANTHER" id="PTHR31462">
    <property type="entry name" value="ENDOSOMAL/LYSOSOMAL POTASSIUM CHANNEL TMEM175"/>
    <property type="match status" value="1"/>
</dbReference>
<evidence type="ECO:0000256" key="5">
    <source>
        <dbReference type="ARBA" id="ARBA00022692"/>
    </source>
</evidence>
<evidence type="ECO:0000256" key="2">
    <source>
        <dbReference type="ARBA" id="ARBA00006920"/>
    </source>
</evidence>
<dbReference type="EMBL" id="AP018248">
    <property type="protein sequence ID" value="BAY97366.1"/>
    <property type="molecule type" value="Genomic_DNA"/>
</dbReference>
<reference evidence="14 15" key="1">
    <citation type="submission" date="2017-06" db="EMBL/GenBank/DDBJ databases">
        <title>Genome sequencing of cyanobaciteial culture collection at National Institute for Environmental Studies (NIES).</title>
        <authorList>
            <person name="Hirose Y."/>
            <person name="Shimura Y."/>
            <person name="Fujisawa T."/>
            <person name="Nakamura Y."/>
            <person name="Kawachi M."/>
        </authorList>
    </citation>
    <scope>NUCLEOTIDE SEQUENCE [LARGE SCALE GENOMIC DNA]</scope>
    <source>
        <strain evidence="14 15">NIES-37</strain>
    </source>
</reference>
<keyword evidence="10 13" id="KW-0472">Membrane</keyword>
<dbReference type="GO" id="GO:0016020">
    <property type="term" value="C:membrane"/>
    <property type="evidence" value="ECO:0007669"/>
    <property type="project" value="UniProtKB-SubCell"/>
</dbReference>
<keyword evidence="8 13" id="KW-1133">Transmembrane helix</keyword>
<gene>
    <name evidence="14" type="ORF">NIES37_13040</name>
</gene>
<keyword evidence="7" id="KW-0630">Potassium</keyword>
<accession>A0A1Z4MV56</accession>
<evidence type="ECO:0000256" key="9">
    <source>
        <dbReference type="ARBA" id="ARBA00023065"/>
    </source>
</evidence>
<evidence type="ECO:0000256" key="4">
    <source>
        <dbReference type="ARBA" id="ARBA00022538"/>
    </source>
</evidence>
<evidence type="ECO:0000256" key="7">
    <source>
        <dbReference type="ARBA" id="ARBA00022958"/>
    </source>
</evidence>
<evidence type="ECO:0000256" key="11">
    <source>
        <dbReference type="ARBA" id="ARBA00023303"/>
    </source>
</evidence>
<organism evidence="14 15">
    <name type="scientific">Tolypothrix tenuis PCC 7101</name>
    <dbReference type="NCBI Taxonomy" id="231146"/>
    <lineage>
        <taxon>Bacteria</taxon>
        <taxon>Bacillati</taxon>
        <taxon>Cyanobacteriota</taxon>
        <taxon>Cyanophyceae</taxon>
        <taxon>Nostocales</taxon>
        <taxon>Tolypothrichaceae</taxon>
        <taxon>Tolypothrix</taxon>
    </lineage>
</organism>
<evidence type="ECO:0000256" key="3">
    <source>
        <dbReference type="ARBA" id="ARBA00022448"/>
    </source>
</evidence>